<dbReference type="Proteomes" id="UP000236884">
    <property type="component" value="Chromosome"/>
</dbReference>
<dbReference type="InterPro" id="IPR000748">
    <property type="entry name" value="PsdUridine_synth_RsuA/RluB/E/F"/>
</dbReference>
<dbReference type="GO" id="GO:0003723">
    <property type="term" value="F:RNA binding"/>
    <property type="evidence" value="ECO:0007669"/>
    <property type="project" value="UniProtKB-KW"/>
</dbReference>
<sequence>MKKDFSRKPKRQTPPVSAPKPRPAVRTPSPAAQTGDVSQKPEHLPEGNRGPERIAKVMARAGLCSRREAETWITEGRVSVNGKVISSPALNVGPSDRISVDETPLPTRERTRLFLYHKDRGLVTTHRDPEGRPTIFDALPKDLPRLVTVGRLDFNTEGLLLLTNDGGLARVLELPATGWLRRYRVRAHGTITQPELDALRKGVTVDGVNYGAIEATLDRLQGANSWITFAIREGKNREVRNVLQHIGLQVNRLIRVSFGPFQLGELKLGEVEEVRSRVLRDQLGERIIADSEADFAGPIVQRQNVAEPEVEERRPPRRESRDPAKREPRDETRHPAKRSEPRKEQRAEKSRFGEKPRREEKPRRDDKRRNEKPPRRGEKILDKPRQDDKRPGKPQGFKPRDKSRDEKAARPPRRKARRAMDR</sequence>
<dbReference type="GO" id="GO:0000455">
    <property type="term" value="P:enzyme-directed rRNA pseudouridine synthesis"/>
    <property type="evidence" value="ECO:0007669"/>
    <property type="project" value="UniProtKB-ARBA"/>
</dbReference>
<dbReference type="Pfam" id="PF00849">
    <property type="entry name" value="PseudoU_synth_2"/>
    <property type="match status" value="1"/>
</dbReference>
<feature type="compositionally biased region" description="Basic and acidic residues" evidence="7">
    <location>
        <begin position="39"/>
        <end position="52"/>
    </location>
</feature>
<comment type="similarity">
    <text evidence="2 6">Belongs to the pseudouridine synthase RsuA family.</text>
</comment>
<dbReference type="SMART" id="SM00363">
    <property type="entry name" value="S4"/>
    <property type="match status" value="1"/>
</dbReference>
<dbReference type="GO" id="GO:0120159">
    <property type="term" value="F:rRNA pseudouridine synthase activity"/>
    <property type="evidence" value="ECO:0007669"/>
    <property type="project" value="UniProtKB-ARBA"/>
</dbReference>
<feature type="compositionally biased region" description="Basic and acidic residues" evidence="7">
    <location>
        <begin position="311"/>
        <end position="391"/>
    </location>
</feature>
<evidence type="ECO:0000313" key="10">
    <source>
        <dbReference type="Proteomes" id="UP000236884"/>
    </source>
</evidence>
<dbReference type="AlphaFoldDB" id="A0A0S3PSU6"/>
<organism evidence="9 10">
    <name type="scientific">Variibacter gotjawalensis</name>
    <dbReference type="NCBI Taxonomy" id="1333996"/>
    <lineage>
        <taxon>Bacteria</taxon>
        <taxon>Pseudomonadati</taxon>
        <taxon>Pseudomonadota</taxon>
        <taxon>Alphaproteobacteria</taxon>
        <taxon>Hyphomicrobiales</taxon>
        <taxon>Nitrobacteraceae</taxon>
        <taxon>Variibacter</taxon>
    </lineage>
</organism>
<evidence type="ECO:0000259" key="8">
    <source>
        <dbReference type="SMART" id="SM00363"/>
    </source>
</evidence>
<keyword evidence="3 5" id="KW-0694">RNA-binding</keyword>
<dbReference type="KEGG" id="vgo:GJW-30_1_01570"/>
<dbReference type="FunFam" id="3.10.290.10:FF:000003">
    <property type="entry name" value="Pseudouridine synthase"/>
    <property type="match status" value="1"/>
</dbReference>
<feature type="domain" description="RNA-binding S4" evidence="8">
    <location>
        <begin position="52"/>
        <end position="109"/>
    </location>
</feature>
<evidence type="ECO:0000256" key="6">
    <source>
        <dbReference type="RuleBase" id="RU003887"/>
    </source>
</evidence>
<dbReference type="Gene3D" id="3.30.70.1560">
    <property type="entry name" value="Alpha-L RNA-binding motif"/>
    <property type="match status" value="1"/>
</dbReference>
<dbReference type="InterPro" id="IPR020103">
    <property type="entry name" value="PsdUridine_synth_cat_dom_sf"/>
</dbReference>
<dbReference type="EMBL" id="AP014946">
    <property type="protein sequence ID" value="BAT59041.1"/>
    <property type="molecule type" value="Genomic_DNA"/>
</dbReference>
<dbReference type="SUPFAM" id="SSF55174">
    <property type="entry name" value="Alpha-L RNA-binding motif"/>
    <property type="match status" value="1"/>
</dbReference>
<proteinExistence type="inferred from homology"/>
<feature type="region of interest" description="Disordered" evidence="7">
    <location>
        <begin position="298"/>
        <end position="422"/>
    </location>
</feature>
<dbReference type="InterPro" id="IPR042092">
    <property type="entry name" value="PsdUridine_s_RsuA/RluB/E/F_cat"/>
</dbReference>
<evidence type="ECO:0000313" key="9">
    <source>
        <dbReference type="EMBL" id="BAT59041.1"/>
    </source>
</evidence>
<dbReference type="PANTHER" id="PTHR47683:SF3">
    <property type="entry name" value="RIBOSOMAL LARGE SUBUNIT PSEUDOURIDINE SYNTHASE B"/>
    <property type="match status" value="1"/>
</dbReference>
<keyword evidence="10" id="KW-1185">Reference proteome</keyword>
<comment type="catalytic activity">
    <reaction evidence="1">
        <text>a uridine in RNA = a pseudouridine in RNA</text>
        <dbReference type="Rhea" id="RHEA:48348"/>
        <dbReference type="Rhea" id="RHEA-COMP:12068"/>
        <dbReference type="Rhea" id="RHEA-COMP:12069"/>
        <dbReference type="ChEBI" id="CHEBI:65314"/>
        <dbReference type="ChEBI" id="CHEBI:65315"/>
    </reaction>
</comment>
<dbReference type="Pfam" id="PF01479">
    <property type="entry name" value="S4"/>
    <property type="match status" value="1"/>
</dbReference>
<dbReference type="InterPro" id="IPR050343">
    <property type="entry name" value="RsuA_PseudoU_synthase"/>
</dbReference>
<dbReference type="PROSITE" id="PS01149">
    <property type="entry name" value="PSI_RSU"/>
    <property type="match status" value="1"/>
</dbReference>
<dbReference type="InterPro" id="IPR006145">
    <property type="entry name" value="PsdUridine_synth_RsuA/RluA"/>
</dbReference>
<dbReference type="InterPro" id="IPR020094">
    <property type="entry name" value="TruA/RsuA/RluB/E/F_N"/>
</dbReference>
<dbReference type="NCBIfam" id="TIGR00093">
    <property type="entry name" value="pseudouridine synthase"/>
    <property type="match status" value="1"/>
</dbReference>
<feature type="compositionally biased region" description="Basic and acidic residues" evidence="7">
    <location>
        <begin position="398"/>
        <end position="409"/>
    </location>
</feature>
<name>A0A0S3PSU6_9BRAD</name>
<dbReference type="InterPro" id="IPR018496">
    <property type="entry name" value="PsdUridine_synth_RsuA/RluB_CS"/>
</dbReference>
<dbReference type="SUPFAM" id="SSF55120">
    <property type="entry name" value="Pseudouridine synthase"/>
    <property type="match status" value="1"/>
</dbReference>
<evidence type="ECO:0000256" key="3">
    <source>
        <dbReference type="ARBA" id="ARBA00022884"/>
    </source>
</evidence>
<feature type="region of interest" description="Disordered" evidence="7">
    <location>
        <begin position="1"/>
        <end position="52"/>
    </location>
</feature>
<gene>
    <name evidence="9" type="primary">rluB</name>
    <name evidence="9" type="ORF">GJW-30_1_01570</name>
</gene>
<accession>A0A0S3PSU6</accession>
<reference evidence="9 10" key="1">
    <citation type="submission" date="2015-08" db="EMBL/GenBank/DDBJ databases">
        <title>Investigation of the bacterial diversity of lava forest soil.</title>
        <authorList>
            <person name="Lee J.S."/>
        </authorList>
    </citation>
    <scope>NUCLEOTIDE SEQUENCE [LARGE SCALE GENOMIC DNA]</scope>
    <source>
        <strain evidence="9 10">GJW-30</strain>
    </source>
</reference>
<dbReference type="OrthoDB" id="9807213at2"/>
<dbReference type="CDD" id="cd00165">
    <property type="entry name" value="S4"/>
    <property type="match status" value="1"/>
</dbReference>
<dbReference type="Gene3D" id="3.30.70.580">
    <property type="entry name" value="Pseudouridine synthase I, catalytic domain, N-terminal subdomain"/>
    <property type="match status" value="1"/>
</dbReference>
<dbReference type="EC" id="5.4.99.-" evidence="6"/>
<feature type="compositionally biased region" description="Basic residues" evidence="7">
    <location>
        <begin position="410"/>
        <end position="422"/>
    </location>
</feature>
<dbReference type="Gene3D" id="3.10.290.10">
    <property type="entry name" value="RNA-binding S4 domain"/>
    <property type="match status" value="1"/>
</dbReference>
<evidence type="ECO:0000256" key="1">
    <source>
        <dbReference type="ARBA" id="ARBA00000073"/>
    </source>
</evidence>
<keyword evidence="4 6" id="KW-0413">Isomerase</keyword>
<dbReference type="InterPro" id="IPR036986">
    <property type="entry name" value="S4_RNA-bd_sf"/>
</dbReference>
<evidence type="ECO:0000256" key="4">
    <source>
        <dbReference type="ARBA" id="ARBA00023235"/>
    </source>
</evidence>
<protein>
    <recommendedName>
        <fullName evidence="6">Pseudouridine synthase</fullName>
        <ecNumber evidence="6">5.4.99.-</ecNumber>
    </recommendedName>
</protein>
<dbReference type="PANTHER" id="PTHR47683">
    <property type="entry name" value="PSEUDOURIDINE SYNTHASE FAMILY PROTEIN-RELATED"/>
    <property type="match status" value="1"/>
</dbReference>
<dbReference type="InterPro" id="IPR002942">
    <property type="entry name" value="S4_RNA-bd"/>
</dbReference>
<dbReference type="PROSITE" id="PS50889">
    <property type="entry name" value="S4"/>
    <property type="match status" value="1"/>
</dbReference>
<evidence type="ECO:0000256" key="5">
    <source>
        <dbReference type="PROSITE-ProRule" id="PRU00182"/>
    </source>
</evidence>
<evidence type="ECO:0000256" key="7">
    <source>
        <dbReference type="SAM" id="MobiDB-lite"/>
    </source>
</evidence>
<evidence type="ECO:0000256" key="2">
    <source>
        <dbReference type="ARBA" id="ARBA00008348"/>
    </source>
</evidence>